<feature type="transmembrane region" description="Helical" evidence="7">
    <location>
        <begin position="229"/>
        <end position="249"/>
    </location>
</feature>
<dbReference type="RefSeq" id="WP_256129823.1">
    <property type="nucleotide sequence ID" value="NZ_BAABZQ010000001.1"/>
</dbReference>
<comment type="subcellular location">
    <subcellularLocation>
        <location evidence="1">Cell membrane</location>
        <topology evidence="1">Multi-pass membrane protein</topology>
    </subcellularLocation>
</comment>
<evidence type="ECO:0000313" key="10">
    <source>
        <dbReference type="Proteomes" id="UP001600941"/>
    </source>
</evidence>
<dbReference type="Pfam" id="PF12832">
    <property type="entry name" value="MFS_1_like"/>
    <property type="match status" value="1"/>
</dbReference>
<dbReference type="InterPro" id="IPR024989">
    <property type="entry name" value="MFS_assoc_dom"/>
</dbReference>
<accession>A0ABQ0C343</accession>
<keyword evidence="4 7" id="KW-0812">Transmembrane</keyword>
<gene>
    <name evidence="9" type="ORF">K340107D12_60250</name>
</gene>
<protein>
    <recommendedName>
        <fullName evidence="8">Major facilitator superfamily associated domain-containing protein</fullName>
    </recommendedName>
</protein>
<feature type="transmembrane region" description="Helical" evidence="7">
    <location>
        <begin position="136"/>
        <end position="157"/>
    </location>
</feature>
<dbReference type="InterPro" id="IPR050171">
    <property type="entry name" value="MFS_Transporters"/>
</dbReference>
<feature type="transmembrane region" description="Helical" evidence="7">
    <location>
        <begin position="315"/>
        <end position="333"/>
    </location>
</feature>
<dbReference type="InterPro" id="IPR036259">
    <property type="entry name" value="MFS_trans_sf"/>
</dbReference>
<organism evidence="9 10">
    <name type="scientific">Blautia parvula</name>
    <dbReference type="NCBI Taxonomy" id="2877527"/>
    <lineage>
        <taxon>Bacteria</taxon>
        <taxon>Bacillati</taxon>
        <taxon>Bacillota</taxon>
        <taxon>Clostridia</taxon>
        <taxon>Lachnospirales</taxon>
        <taxon>Lachnospiraceae</taxon>
        <taxon>Blautia</taxon>
    </lineage>
</organism>
<evidence type="ECO:0000313" key="9">
    <source>
        <dbReference type="EMBL" id="GAA6503209.1"/>
    </source>
</evidence>
<dbReference type="PANTHER" id="PTHR23517">
    <property type="entry name" value="RESISTANCE PROTEIN MDTM, PUTATIVE-RELATED-RELATED"/>
    <property type="match status" value="1"/>
</dbReference>
<dbReference type="Gene3D" id="1.20.1250.20">
    <property type="entry name" value="MFS general substrate transporter like domains"/>
    <property type="match status" value="2"/>
</dbReference>
<dbReference type="SUPFAM" id="SSF103473">
    <property type="entry name" value="MFS general substrate transporter"/>
    <property type="match status" value="1"/>
</dbReference>
<sequence>MFRILKNLKGNPRICILIEPLWSIPYNLYLPYATVFMYALGIRDAQIGFLLSIGMVFQVAASFAGGVITDKLGRRLTTVIFDITSWSIPCLIWAFTESFAGFAVAAVLNSLWQITNNSWTCLLVEDCEKEKIVDVYAWIHFTGLLAVFFAPLSALLVNSLGVVAAVRRLYLMSFVLMTLKFLILFCFGKETQQGKIRKQETAQISYRKLFSQYGAVICKMIHSRQVMTALAFMALMNISVLITGNFFSLYITRTLEIRESWIAVFPTIRAVIMLVFMLCMQRWVNRLPFRRVMMTGFLFYLVSQLVLIFARAESIGTVLVYTCLEAIGYALVMPRKDSLMSLCIDVRERAKMTALLYVGMIGISVPFGWITGWLSSISGELPFVLNMVLFLTGMIIVRINKTLKDYDRKYYRF</sequence>
<evidence type="ECO:0000256" key="6">
    <source>
        <dbReference type="ARBA" id="ARBA00023136"/>
    </source>
</evidence>
<feature type="transmembrane region" description="Helical" evidence="7">
    <location>
        <begin position="169"/>
        <end position="188"/>
    </location>
</feature>
<keyword evidence="2" id="KW-0813">Transport</keyword>
<dbReference type="Proteomes" id="UP001600941">
    <property type="component" value="Unassembled WGS sequence"/>
</dbReference>
<comment type="caution">
    <text evidence="9">The sequence shown here is derived from an EMBL/GenBank/DDBJ whole genome shotgun (WGS) entry which is preliminary data.</text>
</comment>
<evidence type="ECO:0000256" key="7">
    <source>
        <dbReference type="SAM" id="Phobius"/>
    </source>
</evidence>
<keyword evidence="5 7" id="KW-1133">Transmembrane helix</keyword>
<feature type="transmembrane region" description="Helical" evidence="7">
    <location>
        <begin position="381"/>
        <end position="399"/>
    </location>
</feature>
<reference evidence="9 10" key="1">
    <citation type="submission" date="2024-04" db="EMBL/GenBank/DDBJ databases">
        <title>Defined microbial consortia suppress multidrug-resistant proinflammatory Enterobacteriaceae via ecological control.</title>
        <authorList>
            <person name="Furuichi M."/>
            <person name="Kawaguchi T."/>
            <person name="Pust M."/>
            <person name="Yasuma K."/>
            <person name="Plichta D."/>
            <person name="Hasegawa N."/>
            <person name="Ohya T."/>
            <person name="Bhattarai S."/>
            <person name="Sasajima S."/>
            <person name="Aoto Y."/>
            <person name="Tuganbaev T."/>
            <person name="Yaginuma M."/>
            <person name="Ueda M."/>
            <person name="Okahashi N."/>
            <person name="Amafuji K."/>
            <person name="Kiridooshi Y."/>
            <person name="Sugita K."/>
            <person name="Strazar M."/>
            <person name="Skelly A."/>
            <person name="Suda W."/>
            <person name="Hattori M."/>
            <person name="Nakamoto N."/>
            <person name="Caballero S."/>
            <person name="Norman J."/>
            <person name="Olle B."/>
            <person name="Tanoue T."/>
            <person name="Arita M."/>
            <person name="Bucci V."/>
            <person name="Atarashi K."/>
            <person name="Xavier R."/>
            <person name="Honda K."/>
        </authorList>
    </citation>
    <scope>NUCLEOTIDE SEQUENCE [LARGE SCALE GENOMIC DNA]</scope>
    <source>
        <strain evidence="10">k34-0107-D12</strain>
    </source>
</reference>
<keyword evidence="6 7" id="KW-0472">Membrane</keyword>
<feature type="transmembrane region" description="Helical" evidence="7">
    <location>
        <begin position="261"/>
        <end position="280"/>
    </location>
</feature>
<feature type="transmembrane region" description="Helical" evidence="7">
    <location>
        <begin position="354"/>
        <end position="375"/>
    </location>
</feature>
<evidence type="ECO:0000256" key="3">
    <source>
        <dbReference type="ARBA" id="ARBA00022475"/>
    </source>
</evidence>
<keyword evidence="3" id="KW-1003">Cell membrane</keyword>
<name>A0ABQ0C343_9FIRM</name>
<feature type="transmembrane region" description="Helical" evidence="7">
    <location>
        <begin position="21"/>
        <end position="41"/>
    </location>
</feature>
<feature type="transmembrane region" description="Helical" evidence="7">
    <location>
        <begin position="292"/>
        <end position="309"/>
    </location>
</feature>
<evidence type="ECO:0000256" key="4">
    <source>
        <dbReference type="ARBA" id="ARBA00022692"/>
    </source>
</evidence>
<feature type="domain" description="Major facilitator superfamily associated" evidence="8">
    <location>
        <begin position="30"/>
        <end position="372"/>
    </location>
</feature>
<evidence type="ECO:0000256" key="2">
    <source>
        <dbReference type="ARBA" id="ARBA00022448"/>
    </source>
</evidence>
<evidence type="ECO:0000256" key="1">
    <source>
        <dbReference type="ARBA" id="ARBA00004651"/>
    </source>
</evidence>
<evidence type="ECO:0000256" key="5">
    <source>
        <dbReference type="ARBA" id="ARBA00022989"/>
    </source>
</evidence>
<dbReference type="EMBL" id="BAABZQ010000001">
    <property type="protein sequence ID" value="GAA6503209.1"/>
    <property type="molecule type" value="Genomic_DNA"/>
</dbReference>
<keyword evidence="10" id="KW-1185">Reference proteome</keyword>
<evidence type="ECO:0000259" key="8">
    <source>
        <dbReference type="Pfam" id="PF12832"/>
    </source>
</evidence>
<feature type="transmembrane region" description="Helical" evidence="7">
    <location>
        <begin position="47"/>
        <end position="69"/>
    </location>
</feature>
<proteinExistence type="predicted"/>